<dbReference type="AlphaFoldDB" id="G0QZC8"/>
<dbReference type="InParanoid" id="G0QZC8"/>
<accession>G0QZC8</accession>
<dbReference type="Gene3D" id="1.10.12.10">
    <property type="entry name" value="Lyase 2-enoyl-coa Hydratase, Chain A, domain 2"/>
    <property type="match status" value="1"/>
</dbReference>
<evidence type="ECO:0000256" key="2">
    <source>
        <dbReference type="ARBA" id="ARBA00005254"/>
    </source>
</evidence>
<proteinExistence type="inferred from homology"/>
<evidence type="ECO:0008006" key="8">
    <source>
        <dbReference type="Google" id="ProtNLM"/>
    </source>
</evidence>
<dbReference type="GO" id="GO:0051750">
    <property type="term" value="F:delta(3,5)-delta(2,4)-dienoyl-CoA isomerase activity"/>
    <property type="evidence" value="ECO:0007669"/>
    <property type="project" value="TreeGrafter"/>
</dbReference>
<gene>
    <name evidence="6" type="ORF">IMG5_155810</name>
</gene>
<dbReference type="InterPro" id="IPR014748">
    <property type="entry name" value="Enoyl-CoA_hydra_C"/>
</dbReference>
<comment type="pathway">
    <text evidence="1">Lipid metabolism; fatty acid beta-oxidation.</text>
</comment>
<dbReference type="RefSeq" id="XP_004030667.1">
    <property type="nucleotide sequence ID" value="XM_004030619.1"/>
</dbReference>
<keyword evidence="4" id="KW-0443">Lipid metabolism</keyword>
<dbReference type="GeneID" id="14905532"/>
<keyword evidence="5" id="KW-0413">Isomerase</keyword>
<protein>
    <recommendedName>
        <fullName evidence="8">Enoyl-CoA hydratase</fullName>
    </recommendedName>
</protein>
<keyword evidence="3" id="KW-0276">Fatty acid metabolism</keyword>
<dbReference type="eggNOG" id="KOG1681">
    <property type="taxonomic scope" value="Eukaryota"/>
</dbReference>
<reference evidence="6 7" key="1">
    <citation type="submission" date="2011-07" db="EMBL/GenBank/DDBJ databases">
        <authorList>
            <person name="Coyne R."/>
            <person name="Brami D."/>
            <person name="Johnson J."/>
            <person name="Hostetler J."/>
            <person name="Hannick L."/>
            <person name="Clark T."/>
            <person name="Cassidy-Hanley D."/>
            <person name="Inman J."/>
        </authorList>
    </citation>
    <scope>NUCLEOTIDE SEQUENCE [LARGE SCALE GENOMIC DNA]</scope>
    <source>
        <strain evidence="6 7">G5</strain>
    </source>
</reference>
<dbReference type="InterPro" id="IPR045002">
    <property type="entry name" value="Ech1-like"/>
</dbReference>
<sequence>MFQTLQLEYVNPHIAHIKLNRPNKRNAMNLKMIEEIPQIIQELNNNSNLRCIIITGNGKHFSSGIDLKDSVFQKEIEGLDNARKGIKLYNIIKELQESMTSLEKINIPILMGVHNACLGLACELILAADYRICTKNSFFEFKEVDLGIAADMGLIQRLQINCGNQSLVRELIFSGNRFDSQTAIQLGLVSQVYENEEIMVQTLVQKAILISEKSPVAIWTIKNMLNKQKHDIILNNLDYLARINVSSIQTTDIQEALNAILLNKQPQYPKL</sequence>
<evidence type="ECO:0000256" key="5">
    <source>
        <dbReference type="ARBA" id="ARBA00023235"/>
    </source>
</evidence>
<dbReference type="GO" id="GO:0006635">
    <property type="term" value="P:fatty acid beta-oxidation"/>
    <property type="evidence" value="ECO:0007669"/>
    <property type="project" value="UniProtKB-UniPathway"/>
</dbReference>
<dbReference type="OrthoDB" id="14970at2759"/>
<dbReference type="InterPro" id="IPR001753">
    <property type="entry name" value="Enoyl-CoA_hydra/iso"/>
</dbReference>
<evidence type="ECO:0000256" key="3">
    <source>
        <dbReference type="ARBA" id="ARBA00022832"/>
    </source>
</evidence>
<dbReference type="PANTHER" id="PTHR43149">
    <property type="entry name" value="ENOYL-COA HYDRATASE"/>
    <property type="match status" value="1"/>
</dbReference>
<dbReference type="CDD" id="cd06558">
    <property type="entry name" value="crotonase-like"/>
    <property type="match status" value="1"/>
</dbReference>
<dbReference type="InterPro" id="IPR029045">
    <property type="entry name" value="ClpP/crotonase-like_dom_sf"/>
</dbReference>
<dbReference type="Pfam" id="PF00378">
    <property type="entry name" value="ECH_1"/>
    <property type="match status" value="1"/>
</dbReference>
<evidence type="ECO:0000313" key="6">
    <source>
        <dbReference type="EMBL" id="EGR29431.1"/>
    </source>
</evidence>
<dbReference type="PANTHER" id="PTHR43149:SF1">
    <property type="entry name" value="DELTA(3,5)-DELTA(2,4)-DIENOYL-COA ISOMERASE, MITOCHONDRIAL"/>
    <property type="match status" value="1"/>
</dbReference>
<evidence type="ECO:0000313" key="7">
    <source>
        <dbReference type="Proteomes" id="UP000008983"/>
    </source>
</evidence>
<keyword evidence="7" id="KW-1185">Reference proteome</keyword>
<dbReference type="Proteomes" id="UP000008983">
    <property type="component" value="Unassembled WGS sequence"/>
</dbReference>
<dbReference type="OMA" id="QEAFTWW"/>
<evidence type="ECO:0000256" key="4">
    <source>
        <dbReference type="ARBA" id="ARBA00023098"/>
    </source>
</evidence>
<dbReference type="STRING" id="857967.G0QZC8"/>
<dbReference type="UniPathway" id="UPA00659"/>
<dbReference type="SUPFAM" id="SSF52096">
    <property type="entry name" value="ClpP/crotonase"/>
    <property type="match status" value="1"/>
</dbReference>
<dbReference type="EMBL" id="GL984144">
    <property type="protein sequence ID" value="EGR29431.1"/>
    <property type="molecule type" value="Genomic_DNA"/>
</dbReference>
<dbReference type="Gene3D" id="3.90.226.10">
    <property type="entry name" value="2-enoyl-CoA Hydratase, Chain A, domain 1"/>
    <property type="match status" value="1"/>
</dbReference>
<comment type="similarity">
    <text evidence="2">Belongs to the enoyl-CoA hydratase/isomerase family.</text>
</comment>
<name>G0QZC8_ICHMU</name>
<organism evidence="6 7">
    <name type="scientific">Ichthyophthirius multifiliis</name>
    <name type="common">White spot disease agent</name>
    <name type="synonym">Ich</name>
    <dbReference type="NCBI Taxonomy" id="5932"/>
    <lineage>
        <taxon>Eukaryota</taxon>
        <taxon>Sar</taxon>
        <taxon>Alveolata</taxon>
        <taxon>Ciliophora</taxon>
        <taxon>Intramacronucleata</taxon>
        <taxon>Oligohymenophorea</taxon>
        <taxon>Hymenostomatida</taxon>
        <taxon>Ophryoglenina</taxon>
        <taxon>Ichthyophthirius</taxon>
    </lineage>
</organism>
<evidence type="ECO:0000256" key="1">
    <source>
        <dbReference type="ARBA" id="ARBA00005005"/>
    </source>
</evidence>